<gene>
    <name evidence="1" type="primary">SGMS1_2</name>
    <name evidence="1" type="ORF">K3G42_013186</name>
</gene>
<sequence>MKEVVFWSPKEVADWLLENAVPEYCEPLEHYSGQDLISLTKEDFEKPPLSRVSSDNGQRLLYMIETLKMEHHIEAHKNGHANGHLIISTETSTGENGLSDKTKLNGMPNGYRKEMIQIPMPDPERSQYPMEWTKTLLAFLYALCCFTFTTVTISVVHERVPSKEVQPPLPDAFFDHFDRVQWAFSICEINGLILVGLWFLQWMFLKYKAQEQVYQDPGFNR</sequence>
<dbReference type="EMBL" id="CM037621">
    <property type="protein sequence ID" value="KAH8001638.1"/>
    <property type="molecule type" value="Genomic_DNA"/>
</dbReference>
<proteinExistence type="predicted"/>
<reference evidence="1" key="1">
    <citation type="submission" date="2021-08" db="EMBL/GenBank/DDBJ databases">
        <title>The first chromosome-level gecko genome reveals the dynamic sex chromosomes of Neotropical dwarf geckos (Sphaerodactylidae: Sphaerodactylus).</title>
        <authorList>
            <person name="Pinto B.J."/>
            <person name="Keating S.E."/>
            <person name="Gamble T."/>
        </authorList>
    </citation>
    <scope>NUCLEOTIDE SEQUENCE</scope>
    <source>
        <strain evidence="1">TG3544</strain>
    </source>
</reference>
<keyword evidence="2" id="KW-1185">Reference proteome</keyword>
<evidence type="ECO:0000313" key="2">
    <source>
        <dbReference type="Proteomes" id="UP000827872"/>
    </source>
</evidence>
<dbReference type="Proteomes" id="UP000827872">
    <property type="component" value="Linkage Group LG08"/>
</dbReference>
<organism evidence="1 2">
    <name type="scientific">Sphaerodactylus townsendi</name>
    <dbReference type="NCBI Taxonomy" id="933632"/>
    <lineage>
        <taxon>Eukaryota</taxon>
        <taxon>Metazoa</taxon>
        <taxon>Chordata</taxon>
        <taxon>Craniata</taxon>
        <taxon>Vertebrata</taxon>
        <taxon>Euteleostomi</taxon>
        <taxon>Lepidosauria</taxon>
        <taxon>Squamata</taxon>
        <taxon>Bifurcata</taxon>
        <taxon>Gekkota</taxon>
        <taxon>Sphaerodactylidae</taxon>
        <taxon>Sphaerodactylus</taxon>
    </lineage>
</organism>
<evidence type="ECO:0000313" key="1">
    <source>
        <dbReference type="EMBL" id="KAH8001638.1"/>
    </source>
</evidence>
<accession>A0ACB8F905</accession>
<comment type="caution">
    <text evidence="1">The sequence shown here is derived from an EMBL/GenBank/DDBJ whole genome shotgun (WGS) entry which is preliminary data.</text>
</comment>
<name>A0ACB8F905_9SAUR</name>
<protein>
    <submittedName>
        <fullName evidence="1">Sphingomyelin synthase</fullName>
    </submittedName>
</protein>